<evidence type="ECO:0008006" key="3">
    <source>
        <dbReference type="Google" id="ProtNLM"/>
    </source>
</evidence>
<reference evidence="1 2" key="1">
    <citation type="submission" date="2020-03" db="EMBL/GenBank/DDBJ databases">
        <title>Whole genome shotgun sequence of Phytohabitans flavus NBRC 107702.</title>
        <authorList>
            <person name="Komaki H."/>
            <person name="Tamura T."/>
        </authorList>
    </citation>
    <scope>NUCLEOTIDE SEQUENCE [LARGE SCALE GENOMIC DNA]</scope>
    <source>
        <strain evidence="1 2">NBRC 107702</strain>
    </source>
</reference>
<dbReference type="Proteomes" id="UP000502508">
    <property type="component" value="Chromosome"/>
</dbReference>
<keyword evidence="2" id="KW-1185">Reference proteome</keyword>
<evidence type="ECO:0000313" key="1">
    <source>
        <dbReference type="EMBL" id="BCB74200.1"/>
    </source>
</evidence>
<organism evidence="1 2">
    <name type="scientific">Phytohabitans flavus</name>
    <dbReference type="NCBI Taxonomy" id="1076124"/>
    <lineage>
        <taxon>Bacteria</taxon>
        <taxon>Bacillati</taxon>
        <taxon>Actinomycetota</taxon>
        <taxon>Actinomycetes</taxon>
        <taxon>Micromonosporales</taxon>
        <taxon>Micromonosporaceae</taxon>
    </lineage>
</organism>
<proteinExistence type="predicted"/>
<name>A0A6F8XK61_9ACTN</name>
<dbReference type="EMBL" id="AP022870">
    <property type="protein sequence ID" value="BCB74200.1"/>
    <property type="molecule type" value="Genomic_DNA"/>
</dbReference>
<gene>
    <name evidence="1" type="ORF">Pflav_006100</name>
</gene>
<evidence type="ECO:0000313" key="2">
    <source>
        <dbReference type="Proteomes" id="UP000502508"/>
    </source>
</evidence>
<dbReference type="AlphaFoldDB" id="A0A6F8XK61"/>
<reference evidence="1 2" key="2">
    <citation type="submission" date="2020-03" db="EMBL/GenBank/DDBJ databases">
        <authorList>
            <person name="Ichikawa N."/>
            <person name="Kimura A."/>
            <person name="Kitahashi Y."/>
            <person name="Uohara A."/>
        </authorList>
    </citation>
    <scope>NUCLEOTIDE SEQUENCE [LARGE SCALE GENOMIC DNA]</scope>
    <source>
        <strain evidence="1 2">NBRC 107702</strain>
    </source>
</reference>
<dbReference type="KEGG" id="pfla:Pflav_006100"/>
<protein>
    <recommendedName>
        <fullName evidence="3">NUDIX hydrolase</fullName>
    </recommendedName>
</protein>
<sequence>MWWVVGVVTVVVLASTYLTWTASRVDRLHARAAAAARALDAHLLRRAAAAAVLAEERAAIELYAAARIALDAPDLATGAPDGAGREAAENDLTRQLRAISLGPDAEALVAASRRLAVARQVYTDLVRDALSVRRRPTVRLLRMTRRHPEPEYFDIDDPILAPVSVTPVSPLS</sequence>
<dbReference type="RefSeq" id="WP_173033523.1">
    <property type="nucleotide sequence ID" value="NZ_AP022870.1"/>
</dbReference>
<accession>A0A6F8XK61</accession>